<evidence type="ECO:0000256" key="1">
    <source>
        <dbReference type="SAM" id="Phobius"/>
    </source>
</evidence>
<evidence type="ECO:0000313" key="2">
    <source>
        <dbReference type="EMBL" id="GLI28304.1"/>
    </source>
</evidence>
<dbReference type="Proteomes" id="UP001144396">
    <property type="component" value="Unassembled WGS sequence"/>
</dbReference>
<keyword evidence="1" id="KW-0472">Membrane</keyword>
<organism evidence="2 3">
    <name type="scientific">Agromyces rhizosphaerae</name>
    <dbReference type="NCBI Taxonomy" id="88374"/>
    <lineage>
        <taxon>Bacteria</taxon>
        <taxon>Bacillati</taxon>
        <taxon>Actinomycetota</taxon>
        <taxon>Actinomycetes</taxon>
        <taxon>Micrococcales</taxon>
        <taxon>Microbacteriaceae</taxon>
        <taxon>Agromyces</taxon>
    </lineage>
</organism>
<comment type="caution">
    <text evidence="2">The sequence shown here is derived from an EMBL/GenBank/DDBJ whole genome shotgun (WGS) entry which is preliminary data.</text>
</comment>
<accession>A0A9W6FPR3</accession>
<evidence type="ECO:0000313" key="3">
    <source>
        <dbReference type="Proteomes" id="UP001144396"/>
    </source>
</evidence>
<feature type="transmembrane region" description="Helical" evidence="1">
    <location>
        <begin position="93"/>
        <end position="112"/>
    </location>
</feature>
<proteinExistence type="predicted"/>
<name>A0A9W6FPR3_9MICO</name>
<keyword evidence="1" id="KW-0812">Transmembrane</keyword>
<protein>
    <submittedName>
        <fullName evidence="2">Uncharacterized protein</fullName>
    </submittedName>
</protein>
<keyword evidence="1" id="KW-1133">Transmembrane helix</keyword>
<feature type="transmembrane region" description="Helical" evidence="1">
    <location>
        <begin position="133"/>
        <end position="152"/>
    </location>
</feature>
<dbReference type="AlphaFoldDB" id="A0A9W6FPR3"/>
<feature type="transmembrane region" description="Helical" evidence="1">
    <location>
        <begin position="20"/>
        <end position="42"/>
    </location>
</feature>
<dbReference type="RefSeq" id="WP_281885557.1">
    <property type="nucleotide sequence ID" value="NZ_BSDP01000001.1"/>
</dbReference>
<keyword evidence="3" id="KW-1185">Reference proteome</keyword>
<feature type="transmembrane region" description="Helical" evidence="1">
    <location>
        <begin position="49"/>
        <end position="73"/>
    </location>
</feature>
<gene>
    <name evidence="2" type="ORF">ARHIZOSPH14_25460</name>
</gene>
<sequence length="158" mass="17568">MLLERARRIPPSGEATELLGLLQFFVGGFVLFVATVGVQLALSSFYDDFAAVIGWGINAVLIAMISMICAWILGLPLRHIPRLRSWWLSNGEWPVAGVVLGFVALCFVVSLAPVTQATDEFGTYEARMVDPRALLAVWGIFAFSVVHFVWPLRWTDRE</sequence>
<reference evidence="2" key="1">
    <citation type="submission" date="2022-12" db="EMBL/GenBank/DDBJ databases">
        <title>Reference genome sequencing for broad-spectrum identification of bacterial and archaeal isolates by mass spectrometry.</title>
        <authorList>
            <person name="Sekiguchi Y."/>
            <person name="Tourlousse D.M."/>
        </authorList>
    </citation>
    <scope>NUCLEOTIDE SEQUENCE</scope>
    <source>
        <strain evidence="2">14</strain>
    </source>
</reference>
<dbReference type="EMBL" id="BSDP01000001">
    <property type="protein sequence ID" value="GLI28304.1"/>
    <property type="molecule type" value="Genomic_DNA"/>
</dbReference>